<accession>A0A3S3NXA0</accession>
<dbReference type="AlphaFoldDB" id="A0A3S3NXA0"/>
<dbReference type="SUPFAM" id="SSF55486">
    <property type="entry name" value="Metalloproteases ('zincins'), catalytic domain"/>
    <property type="match status" value="1"/>
</dbReference>
<comment type="caution">
    <text evidence="2">Lacks conserved residue(s) required for the propagation of feature annotation.</text>
</comment>
<reference evidence="4 5" key="1">
    <citation type="journal article" date="2018" name="Gigascience">
        <title>Genomes of trombidid mites reveal novel predicted allergens and laterally-transferred genes associated with secondary metabolism.</title>
        <authorList>
            <person name="Dong X."/>
            <person name="Chaisiri K."/>
            <person name="Xia D."/>
            <person name="Armstrong S.D."/>
            <person name="Fang Y."/>
            <person name="Donnelly M.J."/>
            <person name="Kadowaki T."/>
            <person name="McGarry J.W."/>
            <person name="Darby A.C."/>
            <person name="Makepeace B.L."/>
        </authorList>
    </citation>
    <scope>NUCLEOTIDE SEQUENCE [LARGE SCALE GENOMIC DNA]</scope>
    <source>
        <strain evidence="4">UoL-WK</strain>
    </source>
</reference>
<gene>
    <name evidence="4" type="ORF">B4U79_04759</name>
</gene>
<evidence type="ECO:0000313" key="4">
    <source>
        <dbReference type="EMBL" id="RWS00503.1"/>
    </source>
</evidence>
<protein>
    <recommendedName>
        <fullName evidence="3">Peptidase M12A domain-containing protein</fullName>
    </recommendedName>
</protein>
<feature type="non-terminal residue" evidence="4">
    <location>
        <position position="40"/>
    </location>
</feature>
<dbReference type="PROSITE" id="PS51864">
    <property type="entry name" value="ASTACIN"/>
    <property type="match status" value="1"/>
</dbReference>
<dbReference type="EMBL" id="NCKU01011261">
    <property type="protein sequence ID" value="RWS00503.1"/>
    <property type="molecule type" value="Genomic_DNA"/>
</dbReference>
<dbReference type="PANTHER" id="PTHR10127">
    <property type="entry name" value="DISCOIDIN, CUB, EGF, LAMININ , AND ZINC METALLOPROTEASE DOMAIN CONTAINING"/>
    <property type="match status" value="1"/>
</dbReference>
<comment type="caution">
    <text evidence="4">The sequence shown here is derived from an EMBL/GenBank/DDBJ whole genome shotgun (WGS) entry which is preliminary data.</text>
</comment>
<evidence type="ECO:0000313" key="5">
    <source>
        <dbReference type="Proteomes" id="UP000285301"/>
    </source>
</evidence>
<organism evidence="4 5">
    <name type="scientific">Dinothrombium tinctorium</name>
    <dbReference type="NCBI Taxonomy" id="1965070"/>
    <lineage>
        <taxon>Eukaryota</taxon>
        <taxon>Metazoa</taxon>
        <taxon>Ecdysozoa</taxon>
        <taxon>Arthropoda</taxon>
        <taxon>Chelicerata</taxon>
        <taxon>Arachnida</taxon>
        <taxon>Acari</taxon>
        <taxon>Acariformes</taxon>
        <taxon>Trombidiformes</taxon>
        <taxon>Prostigmata</taxon>
        <taxon>Anystina</taxon>
        <taxon>Parasitengona</taxon>
        <taxon>Trombidioidea</taxon>
        <taxon>Trombidiidae</taxon>
        <taxon>Dinothrombium</taxon>
    </lineage>
</organism>
<feature type="domain" description="Peptidase M12A" evidence="3">
    <location>
        <begin position="1"/>
        <end position="40"/>
    </location>
</feature>
<dbReference type="GO" id="GO:0006508">
    <property type="term" value="P:proteolysis"/>
    <property type="evidence" value="ECO:0007669"/>
    <property type="project" value="InterPro"/>
</dbReference>
<evidence type="ECO:0000256" key="2">
    <source>
        <dbReference type="PROSITE-ProRule" id="PRU01211"/>
    </source>
</evidence>
<dbReference type="PANTHER" id="PTHR10127:SF850">
    <property type="entry name" value="METALLOENDOPEPTIDASE"/>
    <property type="match status" value="1"/>
</dbReference>
<dbReference type="GO" id="GO:0004222">
    <property type="term" value="F:metalloendopeptidase activity"/>
    <property type="evidence" value="ECO:0007669"/>
    <property type="project" value="InterPro"/>
</dbReference>
<name>A0A3S3NXA0_9ACAR</name>
<dbReference type="Pfam" id="PF01400">
    <property type="entry name" value="Astacin"/>
    <property type="match status" value="1"/>
</dbReference>
<dbReference type="Proteomes" id="UP000285301">
    <property type="component" value="Unassembled WGS sequence"/>
</dbReference>
<keyword evidence="5" id="KW-1185">Reference proteome</keyword>
<dbReference type="InterPro" id="IPR001506">
    <property type="entry name" value="Peptidase_M12A"/>
</dbReference>
<comment type="cofactor">
    <cofactor evidence="1">
        <name>Zn(2+)</name>
        <dbReference type="ChEBI" id="CHEBI:29105"/>
    </cofactor>
</comment>
<proteinExistence type="predicted"/>
<dbReference type="Gene3D" id="3.40.390.10">
    <property type="entry name" value="Collagenase (Catalytic Domain)"/>
    <property type="match status" value="1"/>
</dbReference>
<dbReference type="InterPro" id="IPR024079">
    <property type="entry name" value="MetalloPept_cat_dom_sf"/>
</dbReference>
<dbReference type="OrthoDB" id="291007at2759"/>
<sequence>MHALGFMHEHQRPDKDQYITIKWDNLKTGQERNSEKEFDP</sequence>
<evidence type="ECO:0000256" key="1">
    <source>
        <dbReference type="ARBA" id="ARBA00001947"/>
    </source>
</evidence>
<evidence type="ECO:0000259" key="3">
    <source>
        <dbReference type="PROSITE" id="PS51864"/>
    </source>
</evidence>